<feature type="compositionally biased region" description="Acidic residues" evidence="1">
    <location>
        <begin position="125"/>
        <end position="154"/>
    </location>
</feature>
<sequence length="207" mass="22813">MLPANPGGLLWLLDRFFEAYFPNGGDIDMASSSEHPKSVYRKISELCLLHRYKNHPHIKTLKAFVDDVERGRTERLIASNALTPASSANDHCGQKLTISSSASANTIRPRTEPRLESAVEILSDVVEENSDNEGEGDVGREEDDVEREEGVGEDESSKGEDGSGRDDMSITSAQSYADIELCSSCMERYLWFPAKEMSVFGIMSTTG</sequence>
<dbReference type="EMBL" id="SWKU01000008">
    <property type="protein sequence ID" value="KAF3004048.1"/>
    <property type="molecule type" value="Genomic_DNA"/>
</dbReference>
<reference evidence="2" key="1">
    <citation type="submission" date="2019-04" db="EMBL/GenBank/DDBJ databases">
        <title>Sequencing of skin fungus with MAO and IRED activity.</title>
        <authorList>
            <person name="Marsaioli A.J."/>
            <person name="Bonatto J.M.C."/>
            <person name="Reis Junior O."/>
        </authorList>
    </citation>
    <scope>NUCLEOTIDE SEQUENCE</scope>
    <source>
        <strain evidence="2">30M1</strain>
    </source>
</reference>
<evidence type="ECO:0000313" key="2">
    <source>
        <dbReference type="EMBL" id="KAF3004048.1"/>
    </source>
</evidence>
<dbReference type="AlphaFoldDB" id="A0A9P4TFU2"/>
<dbReference type="Proteomes" id="UP000801428">
    <property type="component" value="Unassembled WGS sequence"/>
</dbReference>
<dbReference type="OrthoDB" id="3790173at2759"/>
<evidence type="ECO:0000256" key="1">
    <source>
        <dbReference type="SAM" id="MobiDB-lite"/>
    </source>
</evidence>
<comment type="caution">
    <text evidence="2">The sequence shown here is derived from an EMBL/GenBank/DDBJ whole genome shotgun (WGS) entry which is preliminary data.</text>
</comment>
<proteinExistence type="predicted"/>
<accession>A0A9P4TFU2</accession>
<protein>
    <submittedName>
        <fullName evidence="2">Uncharacterized protein</fullName>
    </submittedName>
</protein>
<feature type="region of interest" description="Disordered" evidence="1">
    <location>
        <begin position="123"/>
        <end position="171"/>
    </location>
</feature>
<organism evidence="2 3">
    <name type="scientific">Curvularia kusanoi</name>
    <name type="common">Cochliobolus kusanoi</name>
    <dbReference type="NCBI Taxonomy" id="90978"/>
    <lineage>
        <taxon>Eukaryota</taxon>
        <taxon>Fungi</taxon>
        <taxon>Dikarya</taxon>
        <taxon>Ascomycota</taxon>
        <taxon>Pezizomycotina</taxon>
        <taxon>Dothideomycetes</taxon>
        <taxon>Pleosporomycetidae</taxon>
        <taxon>Pleosporales</taxon>
        <taxon>Pleosporineae</taxon>
        <taxon>Pleosporaceae</taxon>
        <taxon>Curvularia</taxon>
    </lineage>
</organism>
<feature type="compositionally biased region" description="Basic and acidic residues" evidence="1">
    <location>
        <begin position="155"/>
        <end position="168"/>
    </location>
</feature>
<evidence type="ECO:0000313" key="3">
    <source>
        <dbReference type="Proteomes" id="UP000801428"/>
    </source>
</evidence>
<name>A0A9P4TFU2_CURKU</name>
<gene>
    <name evidence="2" type="ORF">E8E13_001558</name>
</gene>
<keyword evidence="3" id="KW-1185">Reference proteome</keyword>